<comment type="subcellular location">
    <subcellularLocation>
        <location evidence="1">Membrane</location>
        <topology evidence="1">Multi-pass membrane protein</topology>
    </subcellularLocation>
</comment>
<dbReference type="InterPro" id="IPR013130">
    <property type="entry name" value="Fe3_Rdtase_TM_dom"/>
</dbReference>
<dbReference type="Pfam" id="PF01794">
    <property type="entry name" value="Ferric_reduct"/>
    <property type="match status" value="1"/>
</dbReference>
<evidence type="ECO:0000256" key="3">
    <source>
        <dbReference type="ARBA" id="ARBA00022989"/>
    </source>
</evidence>
<feature type="transmembrane region" description="Helical" evidence="5">
    <location>
        <begin position="43"/>
        <end position="69"/>
    </location>
</feature>
<sequence>MTDEALWALGRGTGITALLMLTVSLVLGIAGRSGRSVFGLPRFGVVAVHQFASLSATLLIALHVTTLVIDPYAQLDLVDVVVPFGGGYEWFWVGLGTLTLDMTIVVVVTSLLRHRLGHRVFRAVHWISYAMWPVALAHGLGSGSDTGDAWMIVLVAITVLAVLVALALRLRADFTEFHRTRKVSLR</sequence>
<name>A0ABT1HDS3_9NOCA</name>
<gene>
    <name evidence="7" type="ORF">LX13_001660</name>
</gene>
<keyword evidence="4 5" id="KW-0472">Membrane</keyword>
<accession>A0ABT1HDS3</accession>
<keyword evidence="2 5" id="KW-0812">Transmembrane</keyword>
<keyword evidence="8" id="KW-1185">Reference proteome</keyword>
<evidence type="ECO:0000256" key="5">
    <source>
        <dbReference type="SAM" id="Phobius"/>
    </source>
</evidence>
<feature type="transmembrane region" description="Helical" evidence="5">
    <location>
        <begin position="124"/>
        <end position="143"/>
    </location>
</feature>
<feature type="domain" description="Ferric oxidoreductase" evidence="6">
    <location>
        <begin position="13"/>
        <end position="135"/>
    </location>
</feature>
<feature type="transmembrane region" description="Helical" evidence="5">
    <location>
        <begin position="12"/>
        <end position="31"/>
    </location>
</feature>
<dbReference type="Proteomes" id="UP001206895">
    <property type="component" value="Unassembled WGS sequence"/>
</dbReference>
<dbReference type="RefSeq" id="WP_253660881.1">
    <property type="nucleotide sequence ID" value="NZ_BAAAJQ010000001.1"/>
</dbReference>
<evidence type="ECO:0000313" key="8">
    <source>
        <dbReference type="Proteomes" id="UP001206895"/>
    </source>
</evidence>
<evidence type="ECO:0000256" key="1">
    <source>
        <dbReference type="ARBA" id="ARBA00004141"/>
    </source>
</evidence>
<protein>
    <submittedName>
        <fullName evidence="7">Sulfoxide reductase heme-binding subunit YedZ</fullName>
    </submittedName>
</protein>
<keyword evidence="3 5" id="KW-1133">Transmembrane helix</keyword>
<evidence type="ECO:0000256" key="4">
    <source>
        <dbReference type="ARBA" id="ARBA00023136"/>
    </source>
</evidence>
<feature type="transmembrane region" description="Helical" evidence="5">
    <location>
        <begin position="89"/>
        <end position="112"/>
    </location>
</feature>
<proteinExistence type="predicted"/>
<dbReference type="EMBL" id="JAMTCJ010000002">
    <property type="protein sequence ID" value="MCP2175841.1"/>
    <property type="molecule type" value="Genomic_DNA"/>
</dbReference>
<evidence type="ECO:0000313" key="7">
    <source>
        <dbReference type="EMBL" id="MCP2175841.1"/>
    </source>
</evidence>
<reference evidence="7 8" key="1">
    <citation type="submission" date="2022-06" db="EMBL/GenBank/DDBJ databases">
        <title>Genomic Encyclopedia of Archaeal and Bacterial Type Strains, Phase II (KMG-II): from individual species to whole genera.</title>
        <authorList>
            <person name="Goeker M."/>
        </authorList>
    </citation>
    <scope>NUCLEOTIDE SEQUENCE [LARGE SCALE GENOMIC DNA]</scope>
    <source>
        <strain evidence="7 8">DSM 44693</strain>
    </source>
</reference>
<organism evidence="7 8">
    <name type="scientific">Williamsia maris</name>
    <dbReference type="NCBI Taxonomy" id="72806"/>
    <lineage>
        <taxon>Bacteria</taxon>
        <taxon>Bacillati</taxon>
        <taxon>Actinomycetota</taxon>
        <taxon>Actinomycetes</taxon>
        <taxon>Mycobacteriales</taxon>
        <taxon>Nocardiaceae</taxon>
        <taxon>Williamsia</taxon>
    </lineage>
</organism>
<evidence type="ECO:0000259" key="6">
    <source>
        <dbReference type="Pfam" id="PF01794"/>
    </source>
</evidence>
<feature type="transmembrane region" description="Helical" evidence="5">
    <location>
        <begin position="149"/>
        <end position="172"/>
    </location>
</feature>
<comment type="caution">
    <text evidence="7">The sequence shown here is derived from an EMBL/GenBank/DDBJ whole genome shotgun (WGS) entry which is preliminary data.</text>
</comment>
<evidence type="ECO:0000256" key="2">
    <source>
        <dbReference type="ARBA" id="ARBA00022692"/>
    </source>
</evidence>